<dbReference type="PANTHER" id="PTHR46929:SF29">
    <property type="entry name" value="MYB_SANT-LIKE DOMAIN-CONTAINING PROTEIN"/>
    <property type="match status" value="1"/>
</dbReference>
<proteinExistence type="predicted"/>
<dbReference type="AlphaFoldDB" id="A0AB40BHH8"/>
<feature type="compositionally biased region" description="Polar residues" evidence="1">
    <location>
        <begin position="113"/>
        <end position="123"/>
    </location>
</feature>
<evidence type="ECO:0000313" key="3">
    <source>
        <dbReference type="RefSeq" id="XP_039126549.1"/>
    </source>
</evidence>
<dbReference type="Proteomes" id="UP001515500">
    <property type="component" value="Chromosome 5"/>
</dbReference>
<dbReference type="RefSeq" id="XP_039126549.1">
    <property type="nucleotide sequence ID" value="XM_039270615.1"/>
</dbReference>
<protein>
    <submittedName>
        <fullName evidence="3">Uncharacterized protein LOC120262487</fullName>
    </submittedName>
</protein>
<organism evidence="2 3">
    <name type="scientific">Dioscorea cayennensis subsp. rotundata</name>
    <name type="common">White Guinea yam</name>
    <name type="synonym">Dioscorea rotundata</name>
    <dbReference type="NCBI Taxonomy" id="55577"/>
    <lineage>
        <taxon>Eukaryota</taxon>
        <taxon>Viridiplantae</taxon>
        <taxon>Streptophyta</taxon>
        <taxon>Embryophyta</taxon>
        <taxon>Tracheophyta</taxon>
        <taxon>Spermatophyta</taxon>
        <taxon>Magnoliopsida</taxon>
        <taxon>Liliopsida</taxon>
        <taxon>Dioscoreales</taxon>
        <taxon>Dioscoreaceae</taxon>
        <taxon>Dioscorea</taxon>
    </lineage>
</organism>
<evidence type="ECO:0000313" key="2">
    <source>
        <dbReference type="Proteomes" id="UP001515500"/>
    </source>
</evidence>
<dbReference type="GeneID" id="120262487"/>
<reference evidence="3" key="1">
    <citation type="submission" date="2025-08" db="UniProtKB">
        <authorList>
            <consortium name="RefSeq"/>
        </authorList>
    </citation>
    <scope>IDENTIFICATION</scope>
</reference>
<evidence type="ECO:0000256" key="1">
    <source>
        <dbReference type="SAM" id="MobiDB-lite"/>
    </source>
</evidence>
<feature type="region of interest" description="Disordered" evidence="1">
    <location>
        <begin position="78"/>
        <end position="123"/>
    </location>
</feature>
<keyword evidence="2" id="KW-1185">Reference proteome</keyword>
<name>A0AB40BHH8_DIOCR</name>
<dbReference type="PANTHER" id="PTHR46929">
    <property type="entry name" value="EXPRESSED PROTEIN"/>
    <property type="match status" value="1"/>
</dbReference>
<accession>A0AB40BHH8</accession>
<sequence length="123" mass="13369">MHEIKKAKELSGASWDDATKTIILDPIVALTYIEAHPAARLFINKPIENYEVLKIICGEDSATGSYVTSLFSEFGERSKNEVNNNDDNVESAQAVNISDDDGDINPTPPIVSSPATSSTQRSQ</sequence>
<gene>
    <name evidence="3" type="primary">LOC120262487</name>
</gene>